<dbReference type="GeneID" id="84221087"/>
<dbReference type="InterPro" id="IPR036688">
    <property type="entry name" value="MoeA_C_domain_IV_sf"/>
</dbReference>
<organism evidence="4 5">
    <name type="scientific">Acidiplasma aeolicum</name>
    <dbReference type="NCBI Taxonomy" id="507754"/>
    <lineage>
        <taxon>Archaea</taxon>
        <taxon>Methanobacteriati</taxon>
        <taxon>Thermoplasmatota</taxon>
        <taxon>Thermoplasmata</taxon>
        <taxon>Thermoplasmatales</taxon>
        <taxon>Ferroplasmaceae</taxon>
        <taxon>Acidiplasma</taxon>
    </lineage>
</organism>
<dbReference type="Gene3D" id="3.90.105.10">
    <property type="entry name" value="Molybdopterin biosynthesis moea protein, domain 2"/>
    <property type="match status" value="1"/>
</dbReference>
<dbReference type="GO" id="GO:0061599">
    <property type="term" value="F:molybdopterin molybdotransferase activity"/>
    <property type="evidence" value="ECO:0007669"/>
    <property type="project" value="TreeGrafter"/>
</dbReference>
<feature type="domain" description="MoaB/Mog" evidence="3">
    <location>
        <begin position="187"/>
        <end position="326"/>
    </location>
</feature>
<dbReference type="Proteomes" id="UP000050320">
    <property type="component" value="Unassembled WGS sequence"/>
</dbReference>
<dbReference type="InterPro" id="IPR005111">
    <property type="entry name" value="MoeA_C_domain_IV"/>
</dbReference>
<dbReference type="PROSITE" id="PS01079">
    <property type="entry name" value="MOCF_BIOSYNTHESIS_2"/>
    <property type="match status" value="1"/>
</dbReference>
<dbReference type="InterPro" id="IPR036425">
    <property type="entry name" value="MoaB/Mog-like_dom_sf"/>
</dbReference>
<dbReference type="GO" id="GO:0005737">
    <property type="term" value="C:cytoplasm"/>
    <property type="evidence" value="ECO:0007669"/>
    <property type="project" value="TreeGrafter"/>
</dbReference>
<dbReference type="SMART" id="SM00852">
    <property type="entry name" value="MoCF_biosynth"/>
    <property type="match status" value="1"/>
</dbReference>
<dbReference type="Gene3D" id="3.40.980.10">
    <property type="entry name" value="MoaB/Mog-like domain"/>
    <property type="match status" value="1"/>
</dbReference>
<dbReference type="Pfam" id="PF00994">
    <property type="entry name" value="MoCF_biosynth"/>
    <property type="match status" value="1"/>
</dbReference>
<dbReference type="PANTHER" id="PTHR10192:SF5">
    <property type="entry name" value="GEPHYRIN"/>
    <property type="match status" value="1"/>
</dbReference>
<dbReference type="EMBL" id="LKBG01000004">
    <property type="protein sequence ID" value="KQB36640.1"/>
    <property type="molecule type" value="Genomic_DNA"/>
</dbReference>
<dbReference type="AlphaFoldDB" id="A0A0Q0VRY8"/>
<dbReference type="Gene3D" id="2.170.190.11">
    <property type="entry name" value="Molybdopterin biosynthesis moea protein, domain 3"/>
    <property type="match status" value="1"/>
</dbReference>
<dbReference type="SUPFAM" id="SSF63882">
    <property type="entry name" value="MoeA N-terminal region -like"/>
    <property type="match status" value="1"/>
</dbReference>
<evidence type="ECO:0000259" key="3">
    <source>
        <dbReference type="SMART" id="SM00852"/>
    </source>
</evidence>
<dbReference type="InterPro" id="IPR008284">
    <property type="entry name" value="MoCF_biosynth_CS"/>
</dbReference>
<comment type="caution">
    <text evidence="4">The sequence shown here is derived from an EMBL/GenBank/DDBJ whole genome shotgun (WGS) entry which is preliminary data.</text>
</comment>
<evidence type="ECO:0000313" key="5">
    <source>
        <dbReference type="Proteomes" id="UP000050320"/>
    </source>
</evidence>
<dbReference type="InterPro" id="IPR036135">
    <property type="entry name" value="MoeA_linker/N_sf"/>
</dbReference>
<evidence type="ECO:0000256" key="1">
    <source>
        <dbReference type="ARBA" id="ARBA00005046"/>
    </source>
</evidence>
<dbReference type="InterPro" id="IPR001453">
    <property type="entry name" value="MoaB/Mog_dom"/>
</dbReference>
<dbReference type="RefSeq" id="WP_048101251.1">
    <property type="nucleotide sequence ID" value="NZ_LKBG01000004.1"/>
</dbReference>
<keyword evidence="5" id="KW-1185">Reference proteome</keyword>
<dbReference type="Pfam" id="PF03453">
    <property type="entry name" value="MoeA_N"/>
    <property type="match status" value="1"/>
</dbReference>
<sequence>MGLIFHDLIKFDDAYKIINENMEKLSDSEIINLSEAYNRISAEDIYSKNNLPLYSRSQVDGYAVISSDIKDASYNNPVKLLLSGETFIGETPVNHPGSGKCIKVPTGGAIPIGSDAMVPFEDTNINGNTVIFYKSVPKFNEISNAGIDVIKGEKILNKYTMLDSRHIAVLAATGLDKIKVLRKINIGIISTGNELIYPGDNYIDGKIYDSNAMAIESELNSLNNFNVKNYGILSDDYELIKNAIDKSVNNNDITITIGSTSAGDKDMVYKILGEYTPGILFHGVRVKPGKPFIFAKSGKKIIFGLPGFPVSSMMILYSLIIPNIFSIFNYNYNYNKINAYTKENFELHVGNTDLLLIKLLKKDKKYYAYQVHGNSGSISRIMRANGFSIINSTSEYLKKNTEIKVNIFNNNIPDILIYGQYSPLIEDMPYNIRLKSIFIESGYNDIIRSMENNEADLYILNYKNNPENKNYDIIKIGTPYGFVYSKRNYDTAAILYKGSGLYDYSYDKLNTKNIIYLDNPNIIADYVKNKRCDVGITYKNYAEYYNLNFDFIDNIYFYFYINKNSIYYNELKAFINDNL</sequence>
<proteinExistence type="predicted"/>
<dbReference type="CDD" id="cd00887">
    <property type="entry name" value="MoeA"/>
    <property type="match status" value="1"/>
</dbReference>
<comment type="pathway">
    <text evidence="1">Cofactor biosynthesis; molybdopterin biosynthesis.</text>
</comment>
<dbReference type="PANTHER" id="PTHR10192">
    <property type="entry name" value="MOLYBDOPTERIN BIOSYNTHESIS PROTEIN"/>
    <property type="match status" value="1"/>
</dbReference>
<name>A0A0Q0VRY8_9ARCH</name>
<evidence type="ECO:0000313" key="4">
    <source>
        <dbReference type="EMBL" id="KQB36640.1"/>
    </source>
</evidence>
<protein>
    <recommendedName>
        <fullName evidence="3">MoaB/Mog domain-containing protein</fullName>
    </recommendedName>
</protein>
<dbReference type="OrthoDB" id="31371at2157"/>
<dbReference type="InterPro" id="IPR038987">
    <property type="entry name" value="MoeA-like"/>
</dbReference>
<dbReference type="SUPFAM" id="SSF63867">
    <property type="entry name" value="MoeA C-terminal domain-like"/>
    <property type="match status" value="1"/>
</dbReference>
<evidence type="ECO:0000256" key="2">
    <source>
        <dbReference type="ARBA" id="ARBA00023150"/>
    </source>
</evidence>
<dbReference type="GO" id="GO:0006777">
    <property type="term" value="P:Mo-molybdopterin cofactor biosynthetic process"/>
    <property type="evidence" value="ECO:0007669"/>
    <property type="project" value="UniProtKB-KW"/>
</dbReference>
<dbReference type="Pfam" id="PF03454">
    <property type="entry name" value="MoeA_C"/>
    <property type="match status" value="1"/>
</dbReference>
<dbReference type="SUPFAM" id="SSF53850">
    <property type="entry name" value="Periplasmic binding protein-like II"/>
    <property type="match status" value="1"/>
</dbReference>
<accession>A0A0Q0VRY8</accession>
<dbReference type="Gene3D" id="2.40.340.10">
    <property type="entry name" value="MoeA, C-terminal, domain IV"/>
    <property type="match status" value="1"/>
</dbReference>
<gene>
    <name evidence="4" type="ORF">AOG54_07105</name>
</gene>
<dbReference type="InterPro" id="IPR005110">
    <property type="entry name" value="MoeA_linker/N"/>
</dbReference>
<reference evidence="4 5" key="1">
    <citation type="submission" date="2015-09" db="EMBL/GenBank/DDBJ databases">
        <title>Heavy metals and arsenic resistance mechanisms in polyextremophilic archaea of the family Ferroplasmaceae.</title>
        <authorList>
            <person name="Bulaev A.G."/>
            <person name="Kanygina A.V."/>
        </authorList>
    </citation>
    <scope>NUCLEOTIDE SEQUENCE [LARGE SCALE GENOMIC DNA]</scope>
    <source>
        <strain evidence="4 5">VT</strain>
    </source>
</reference>
<keyword evidence="2" id="KW-0501">Molybdenum cofactor biosynthesis</keyword>
<dbReference type="SUPFAM" id="SSF53218">
    <property type="entry name" value="Molybdenum cofactor biosynthesis proteins"/>
    <property type="match status" value="1"/>
</dbReference>
<dbReference type="UniPathway" id="UPA00344"/>